<keyword evidence="2" id="KW-0963">Cytoplasm</keyword>
<evidence type="ECO:0000313" key="10">
    <source>
        <dbReference type="Ensembl" id="ENSCAFP00000019385.6"/>
    </source>
</evidence>
<reference evidence="10 13" key="1">
    <citation type="journal article" date="2005" name="Nature">
        <title>Genome sequence, comparative analysis and haplotype structure of the domestic dog.</title>
        <authorList>
            <consortium name="Broad Sequencing Platform"/>
            <person name="Lindblad-Toh K."/>
            <person name="Wade C.M."/>
            <person name="Mikkelsen T.S."/>
            <person name="Karlsson E.K."/>
            <person name="Jaffe D.B."/>
            <person name="Kamal M."/>
            <person name="Clamp M."/>
            <person name="Chang J.L."/>
            <person name="Kulbokas E.J. III"/>
            <person name="Zody M.C."/>
            <person name="Mauceli E."/>
            <person name="Xie X."/>
            <person name="Breen M."/>
            <person name="Wayne R.K."/>
            <person name="Ostrander E.A."/>
            <person name="Ponting C.P."/>
            <person name="Galibert F."/>
            <person name="Smith D.R."/>
            <person name="DeJong P.J."/>
            <person name="Kirkness E."/>
            <person name="Alvarez P."/>
            <person name="Biagi T."/>
            <person name="Brockman W."/>
            <person name="Butler J."/>
            <person name="Chin C.W."/>
            <person name="Cook A."/>
            <person name="Cuff J."/>
            <person name="Daly M.J."/>
            <person name="DeCaprio D."/>
            <person name="Gnerre S."/>
            <person name="Grabherr M."/>
            <person name="Kellis M."/>
            <person name="Kleber M."/>
            <person name="Bardeleben C."/>
            <person name="Goodstadt L."/>
            <person name="Heger A."/>
            <person name="Hitte C."/>
            <person name="Kim L."/>
            <person name="Koepfli K.P."/>
            <person name="Parker H.G."/>
            <person name="Pollinger J.P."/>
            <person name="Searle S.M."/>
            <person name="Sutter N.B."/>
            <person name="Thomas R."/>
            <person name="Webber C."/>
            <person name="Baldwin J."/>
            <person name="Abebe A."/>
            <person name="Abouelleil A."/>
            <person name="Aftuck L."/>
            <person name="Ait-Zahra M."/>
            <person name="Aldredge T."/>
            <person name="Allen N."/>
            <person name="An P."/>
            <person name="Anderson S."/>
            <person name="Antoine C."/>
            <person name="Arachchi H."/>
            <person name="Aslam A."/>
            <person name="Ayotte L."/>
            <person name="Bachantsang P."/>
            <person name="Barry A."/>
            <person name="Bayul T."/>
            <person name="Benamara M."/>
            <person name="Berlin A."/>
            <person name="Bessette D."/>
            <person name="Blitshteyn B."/>
            <person name="Bloom T."/>
            <person name="Blye J."/>
            <person name="Boguslavskiy L."/>
            <person name="Bonnet C."/>
            <person name="Boukhgalter B."/>
            <person name="Brown A."/>
            <person name="Cahill P."/>
            <person name="Calixte N."/>
            <person name="Camarata J."/>
            <person name="Cheshatsang Y."/>
            <person name="Chu J."/>
            <person name="Citroen M."/>
            <person name="Collymore A."/>
            <person name="Cooke P."/>
            <person name="Dawoe T."/>
            <person name="Daza R."/>
            <person name="Decktor K."/>
            <person name="DeGray S."/>
            <person name="Dhargay N."/>
            <person name="Dooley K."/>
            <person name="Dooley K."/>
            <person name="Dorje P."/>
            <person name="Dorjee K."/>
            <person name="Dorris L."/>
            <person name="Duffey N."/>
            <person name="Dupes A."/>
            <person name="Egbiremolen O."/>
            <person name="Elong R."/>
            <person name="Falk J."/>
            <person name="Farina A."/>
            <person name="Faro S."/>
            <person name="Ferguson D."/>
            <person name="Ferreira P."/>
            <person name="Fisher S."/>
            <person name="FitzGerald M."/>
            <person name="Foley K."/>
            <person name="Foley C."/>
            <person name="Franke A."/>
            <person name="Friedrich D."/>
            <person name="Gage D."/>
            <person name="Garber M."/>
            <person name="Gearin G."/>
            <person name="Giannoukos G."/>
            <person name="Goode T."/>
            <person name="Goyette A."/>
            <person name="Graham J."/>
            <person name="Grandbois E."/>
            <person name="Gyaltsen K."/>
            <person name="Hafez N."/>
            <person name="Hagopian D."/>
            <person name="Hagos B."/>
            <person name="Hall J."/>
            <person name="Healy C."/>
            <person name="Hegarty R."/>
            <person name="Honan T."/>
            <person name="Horn A."/>
            <person name="Houde N."/>
            <person name="Hughes L."/>
            <person name="Hunnicutt L."/>
            <person name="Husby M."/>
            <person name="Jester B."/>
            <person name="Jones C."/>
            <person name="Kamat A."/>
            <person name="Kanga B."/>
            <person name="Kells C."/>
            <person name="Khazanovich D."/>
            <person name="Kieu A.C."/>
            <person name="Kisner P."/>
            <person name="Kumar M."/>
            <person name="Lance K."/>
            <person name="Landers T."/>
            <person name="Lara M."/>
            <person name="Lee W."/>
            <person name="Leger J.P."/>
            <person name="Lennon N."/>
            <person name="Leuper L."/>
            <person name="LeVine S."/>
            <person name="Liu J."/>
            <person name="Liu X."/>
            <person name="Lokyitsang Y."/>
            <person name="Lokyitsang T."/>
            <person name="Lui A."/>
            <person name="Macdonald J."/>
            <person name="Major J."/>
            <person name="Marabella R."/>
            <person name="Maru K."/>
            <person name="Matthews C."/>
            <person name="McDonough S."/>
            <person name="Mehta T."/>
            <person name="Meldrim J."/>
            <person name="Melnikov A."/>
            <person name="Meneus L."/>
            <person name="Mihalev A."/>
            <person name="Mihova T."/>
            <person name="Miller K."/>
            <person name="Mittelman R."/>
            <person name="Mlenga V."/>
            <person name="Mulrain L."/>
            <person name="Munson G."/>
            <person name="Navidi A."/>
            <person name="Naylor J."/>
            <person name="Nguyen T."/>
            <person name="Nguyen N."/>
            <person name="Nguyen C."/>
            <person name="Nguyen T."/>
            <person name="Nicol R."/>
            <person name="Norbu N."/>
            <person name="Norbu C."/>
            <person name="Novod N."/>
            <person name="Nyima T."/>
            <person name="Olandt P."/>
            <person name="O'Neill B."/>
            <person name="O'Neill K."/>
            <person name="Osman S."/>
            <person name="Oyono L."/>
            <person name="Patti C."/>
            <person name="Perrin D."/>
            <person name="Phunkhang P."/>
            <person name="Pierre F."/>
            <person name="Priest M."/>
            <person name="Rachupka A."/>
            <person name="Raghuraman S."/>
            <person name="Rameau R."/>
            <person name="Ray V."/>
            <person name="Raymond C."/>
            <person name="Rege F."/>
            <person name="Rise C."/>
            <person name="Rogers J."/>
            <person name="Rogov P."/>
            <person name="Sahalie J."/>
            <person name="Settipalli S."/>
            <person name="Sharpe T."/>
            <person name="Shea T."/>
            <person name="Sheehan M."/>
            <person name="Sherpa N."/>
            <person name="Shi J."/>
            <person name="Shih D."/>
            <person name="Sloan J."/>
            <person name="Smith C."/>
            <person name="Sparrow T."/>
            <person name="Stalker J."/>
            <person name="Stange-Thomann N."/>
            <person name="Stavropoulos S."/>
            <person name="Stone C."/>
            <person name="Stone S."/>
            <person name="Sykes S."/>
            <person name="Tchuinga P."/>
            <person name="Tenzing P."/>
            <person name="Tesfaye S."/>
            <person name="Thoulutsang D."/>
            <person name="Thoulutsang Y."/>
            <person name="Topham K."/>
            <person name="Topping I."/>
            <person name="Tsamla T."/>
            <person name="Vassiliev H."/>
            <person name="Venkataraman V."/>
            <person name="Vo A."/>
            <person name="Wangchuk T."/>
            <person name="Wangdi T."/>
            <person name="Weiand M."/>
            <person name="Wilkinson J."/>
            <person name="Wilson A."/>
            <person name="Yadav S."/>
            <person name="Yang S."/>
            <person name="Yang X."/>
            <person name="Young G."/>
            <person name="Yu Q."/>
            <person name="Zainoun J."/>
            <person name="Zembek L."/>
            <person name="Zimmer A."/>
            <person name="Lander E.S."/>
        </authorList>
    </citation>
    <scope>NUCLEOTIDE SEQUENCE [LARGE SCALE GENOMIC DNA]</scope>
    <source>
        <strain evidence="10">Boxer</strain>
    </source>
</reference>
<dbReference type="AlphaFoldDB" id="A0A8C0R991"/>
<dbReference type="Ensembl" id="ENSCAFT00040008872.1">
    <property type="protein sequence ID" value="ENSCAFP00040007702.1"/>
    <property type="gene ID" value="ENSCAFG00040004716.1"/>
</dbReference>
<feature type="domain" description="WH2" evidence="9">
    <location>
        <begin position="757"/>
        <end position="774"/>
    </location>
</feature>
<dbReference type="GO" id="GO:0007015">
    <property type="term" value="P:actin filament organization"/>
    <property type="evidence" value="ECO:0007669"/>
    <property type="project" value="Ensembl"/>
</dbReference>
<feature type="region of interest" description="Disordered" evidence="8">
    <location>
        <begin position="73"/>
        <end position="100"/>
    </location>
</feature>
<name>A0A8C0R991_CANLF</name>
<evidence type="ECO:0000256" key="2">
    <source>
        <dbReference type="ARBA" id="ARBA00022490"/>
    </source>
</evidence>
<gene>
    <name evidence="10" type="primary">WHAMM</name>
</gene>
<keyword evidence="3 7" id="KW-0175">Coiled coil</keyword>
<evidence type="ECO:0000259" key="9">
    <source>
        <dbReference type="PROSITE" id="PS51082"/>
    </source>
</evidence>
<dbReference type="Proteomes" id="UP000002254">
    <property type="component" value="Chromosome 3"/>
</dbReference>
<accession>A0A8C0R991</accession>
<dbReference type="GO" id="GO:0030659">
    <property type="term" value="C:cytoplasmic vesicle membrane"/>
    <property type="evidence" value="ECO:0007669"/>
    <property type="project" value="UniProtKB-SubCell"/>
</dbReference>
<dbReference type="PROSITE" id="PS51082">
    <property type="entry name" value="WH2"/>
    <property type="match status" value="1"/>
</dbReference>
<comment type="subcellular location">
    <subcellularLocation>
        <location evidence="1">Cytoplasmic vesicle membrane</location>
    </subcellularLocation>
</comment>
<evidence type="ECO:0000256" key="3">
    <source>
        <dbReference type="ARBA" id="ARBA00023054"/>
    </source>
</evidence>
<feature type="compositionally biased region" description="Acidic residues" evidence="8">
    <location>
        <begin position="807"/>
        <end position="822"/>
    </location>
</feature>
<evidence type="ECO:0000313" key="14">
    <source>
        <dbReference type="Proteomes" id="UP000694429"/>
    </source>
</evidence>
<feature type="region of interest" description="Disordered" evidence="8">
    <location>
        <begin position="771"/>
        <end position="836"/>
    </location>
</feature>
<dbReference type="CDD" id="cd21762">
    <property type="entry name" value="WH2"/>
    <property type="match status" value="1"/>
</dbReference>
<dbReference type="Ensembl" id="ENSCAFT00030000278.1">
    <property type="protein sequence ID" value="ENSCAFP00030000242.1"/>
    <property type="gene ID" value="ENSCAFG00030000178.1"/>
</dbReference>
<dbReference type="Pfam" id="PF15920">
    <property type="entry name" value="WHAMM-JMY_N"/>
    <property type="match status" value="1"/>
</dbReference>
<dbReference type="PANTHER" id="PTHR23330">
    <property type="entry name" value="P300 TRANSCRIPTIONAL COFACTOR JMY-RELATED"/>
    <property type="match status" value="1"/>
</dbReference>
<dbReference type="GO" id="GO:0048041">
    <property type="term" value="P:focal adhesion assembly"/>
    <property type="evidence" value="ECO:0007669"/>
    <property type="project" value="Ensembl"/>
</dbReference>
<dbReference type="InterPro" id="IPR031738">
    <property type="entry name" value="JMY/WHAMM"/>
</dbReference>
<proteinExistence type="predicted"/>
<feature type="region of interest" description="Disordered" evidence="8">
    <location>
        <begin position="1"/>
        <end position="38"/>
    </location>
</feature>
<feature type="coiled-coil region" evidence="7">
    <location>
        <begin position="297"/>
        <end position="379"/>
    </location>
</feature>
<evidence type="ECO:0000256" key="8">
    <source>
        <dbReference type="SAM" id="MobiDB-lite"/>
    </source>
</evidence>
<dbReference type="GO" id="GO:0005829">
    <property type="term" value="C:cytosol"/>
    <property type="evidence" value="ECO:0007669"/>
    <property type="project" value="Ensembl"/>
</dbReference>
<dbReference type="GO" id="GO:0051127">
    <property type="term" value="P:positive regulation of actin nucleation"/>
    <property type="evidence" value="ECO:0007669"/>
    <property type="project" value="Ensembl"/>
</dbReference>
<dbReference type="GO" id="GO:0030032">
    <property type="term" value="P:lamellipodium assembly"/>
    <property type="evidence" value="ECO:0007669"/>
    <property type="project" value="Ensembl"/>
</dbReference>
<evidence type="ECO:0000256" key="7">
    <source>
        <dbReference type="SAM" id="Coils"/>
    </source>
</evidence>
<dbReference type="GO" id="GO:0000139">
    <property type="term" value="C:Golgi membrane"/>
    <property type="evidence" value="ECO:0007669"/>
    <property type="project" value="Ensembl"/>
</dbReference>
<keyword evidence="5" id="KW-0009">Actin-binding</keyword>
<evidence type="ECO:0000256" key="5">
    <source>
        <dbReference type="ARBA" id="ARBA00023203"/>
    </source>
</evidence>
<feature type="region of interest" description="Disordered" evidence="8">
    <location>
        <begin position="529"/>
        <end position="555"/>
    </location>
</feature>
<feature type="compositionally biased region" description="Pro residues" evidence="8">
    <location>
        <begin position="655"/>
        <end position="678"/>
    </location>
</feature>
<dbReference type="GO" id="GO:0031267">
    <property type="term" value="F:small GTPase binding"/>
    <property type="evidence" value="ECO:0007669"/>
    <property type="project" value="Ensembl"/>
</dbReference>
<protein>
    <submittedName>
        <fullName evidence="11">WASP homolog associated with actin, golgi membranes and microtubules</fullName>
    </submittedName>
</protein>
<dbReference type="GO" id="GO:0097320">
    <property type="term" value="P:plasma membrane tubulation"/>
    <property type="evidence" value="ECO:0007669"/>
    <property type="project" value="Ensembl"/>
</dbReference>
<dbReference type="Pfam" id="PF15871">
    <property type="entry name" value="JMY"/>
    <property type="match status" value="1"/>
</dbReference>
<evidence type="ECO:0000256" key="1">
    <source>
        <dbReference type="ARBA" id="ARBA00004156"/>
    </source>
</evidence>
<dbReference type="GO" id="GO:0033116">
    <property type="term" value="C:endoplasmic reticulum-Golgi intermediate compartment membrane"/>
    <property type="evidence" value="ECO:0007669"/>
    <property type="project" value="Ensembl"/>
</dbReference>
<feature type="compositionally biased region" description="Gly residues" evidence="8">
    <location>
        <begin position="826"/>
        <end position="836"/>
    </location>
</feature>
<reference evidence="12" key="2">
    <citation type="submission" date="2018-10" db="EMBL/GenBank/DDBJ databases">
        <title>De novo assembly of a Great Dane genome.</title>
        <authorList>
            <person name="Kidd J.M."/>
            <person name="Pendleton A.L."/>
            <person name="Shen F."/>
            <person name="Emery S."/>
        </authorList>
    </citation>
    <scope>NUCLEOTIDE SEQUENCE [LARGE SCALE GENOMIC DNA]</scope>
    <source>
        <strain evidence="12">Great Dane</strain>
    </source>
</reference>
<feature type="compositionally biased region" description="Basic and acidic residues" evidence="8">
    <location>
        <begin position="538"/>
        <end position="555"/>
    </location>
</feature>
<evidence type="ECO:0000313" key="11">
    <source>
        <dbReference type="Ensembl" id="ENSCAFP00030000242.1"/>
    </source>
</evidence>
<feature type="region of interest" description="Disordered" evidence="8">
    <location>
        <begin position="588"/>
        <end position="729"/>
    </location>
</feature>
<dbReference type="GO" id="GO:0003779">
    <property type="term" value="F:actin binding"/>
    <property type="evidence" value="ECO:0007669"/>
    <property type="project" value="UniProtKB-KW"/>
</dbReference>
<dbReference type="PANTHER" id="PTHR23330:SF6">
    <property type="entry name" value="WASP HOMOLOG-ASSOCIATED PROTEIN WITH ACTIN, MEMBRANES AND MICROTUBULES"/>
    <property type="match status" value="1"/>
</dbReference>
<evidence type="ECO:0000256" key="4">
    <source>
        <dbReference type="ARBA" id="ARBA00023136"/>
    </source>
</evidence>
<reference evidence="11" key="3">
    <citation type="submission" date="2019-03" db="EMBL/GenBank/DDBJ databases">
        <authorList>
            <person name="Warren W.C."/>
            <person name="Johnson G.S."/>
        </authorList>
    </citation>
    <scope>NUCLEOTIDE SEQUENCE [LARGE SCALE GENOMIC DNA]</scope>
    <source>
        <strain evidence="11">Basenji</strain>
    </source>
</reference>
<dbReference type="Ensembl" id="ENSCAFT00000020878.6">
    <property type="protein sequence ID" value="ENSCAFP00000019385.6"/>
    <property type="gene ID" value="ENSCAFG00000013149.6"/>
</dbReference>
<feature type="compositionally biased region" description="Polar residues" evidence="8">
    <location>
        <begin position="595"/>
        <end position="610"/>
    </location>
</feature>
<evidence type="ECO:0000313" key="13">
    <source>
        <dbReference type="Proteomes" id="UP000002254"/>
    </source>
</evidence>
<feature type="compositionally biased region" description="Polar residues" evidence="8">
    <location>
        <begin position="682"/>
        <end position="694"/>
    </location>
</feature>
<dbReference type="Proteomes" id="UP000694429">
    <property type="component" value="Chromosome 3"/>
</dbReference>
<dbReference type="OrthoDB" id="6284683at2759"/>
<dbReference type="GO" id="GO:0008017">
    <property type="term" value="F:microtubule binding"/>
    <property type="evidence" value="ECO:0007669"/>
    <property type="project" value="Ensembl"/>
</dbReference>
<keyword evidence="6" id="KW-0968">Cytoplasmic vesicle</keyword>
<dbReference type="GO" id="GO:0006888">
    <property type="term" value="P:endoplasmic reticulum to Golgi vesicle-mediated transport"/>
    <property type="evidence" value="ECO:0007669"/>
    <property type="project" value="Ensembl"/>
</dbReference>
<organism evidence="11 14">
    <name type="scientific">Canis lupus familiaris</name>
    <name type="common">Dog</name>
    <name type="synonym">Canis familiaris</name>
    <dbReference type="NCBI Taxonomy" id="9615"/>
    <lineage>
        <taxon>Eukaryota</taxon>
        <taxon>Metazoa</taxon>
        <taxon>Chordata</taxon>
        <taxon>Craniata</taxon>
        <taxon>Vertebrata</taxon>
        <taxon>Euteleostomi</taxon>
        <taxon>Mammalia</taxon>
        <taxon>Eutheria</taxon>
        <taxon>Laurasiatheria</taxon>
        <taxon>Carnivora</taxon>
        <taxon>Caniformia</taxon>
        <taxon>Canidae</taxon>
        <taxon>Canis</taxon>
    </lineage>
</organism>
<sequence>MSRSAAGSWGRGEAGRARAEPAGRWSEAMEDEQPDSLEGWVPVRDDLFAEPERHQLRFLVAWNDAEGKFAVTCHDRTAQRRRREGSQPEPEPERAASPPSWAGLLSAAGLRGAHRQLAALWPPLERCFPPLPPELDARAGGAWGLGLGLWALVWPARAGPGDAAVQELCGRLERYLGEAASGCGGAAVRDALFPADGGAPDCESLRDFRERALRARWAAAGARLRQVLQGHDQAHTMVALMKVYREEDEAYQELVTGATTFFQYLLQPFRDMREVATLCKLDILKSLNEDDLGPKRIVALQKEAKEWTRQAEEAVVSIQDITVNYFKETVKALAEMQKQMEQDKKRFGQAAWATATPRLEELKLMLARETLQLMRAKELCLNHKRAEIQRKMEDLPEQEKNVDVVDELEIQYYEVQLELYEVKFEILKYEEILLITQLDSIKRLIKDKEDEVVYYDPCESPEELGALDCVTGLPNDKSVEVRELSRQRQRLETQRGTICARRACLRNRKDQCKENHRLRLQLAEERMKHFHQHHSIQVKRDKMKEEEKKKKEWINQERKKTLQRLRAFKERCPGGSVLKTSCSEPAAPHLPGGLSLQTSPAAAASHLSSGETRRAPPSEVNNAKTSEDLHDPGNTAQSSVLVGDQTHCRSSEELSPPPPPLPPPLPPPPPPPPPPFPARPFSYSQSTNRQNSHLRTPVAEDQPLPLMCEPSAGRPHYSSAALGGPGSMDEVLASLRSSSTPLRRVEAPTLSPPRASFNEQLLAAIRQGVKLKKVHSGPGLSPSNKPASDLERSIKAALQRIKRVSADSEEEEGEGEGEDGDEQSPGGCGGGGEWDR</sequence>
<reference evidence="11" key="4">
    <citation type="submission" date="2025-05" db="UniProtKB">
        <authorList>
            <consortium name="Ensembl"/>
        </authorList>
    </citation>
    <scope>IDENTIFICATION</scope>
</reference>
<dbReference type="InterPro" id="IPR031808">
    <property type="entry name" value="JMY/WHAMM_N"/>
</dbReference>
<evidence type="ECO:0000256" key="6">
    <source>
        <dbReference type="ARBA" id="ARBA00023329"/>
    </source>
</evidence>
<dbReference type="InterPro" id="IPR003124">
    <property type="entry name" value="WH2_dom"/>
</dbReference>
<dbReference type="Proteomes" id="UP000694542">
    <property type="component" value="Chromosome 3"/>
</dbReference>
<keyword evidence="4" id="KW-0472">Membrane</keyword>
<dbReference type="GO" id="GO:0071933">
    <property type="term" value="F:Arp2/3 complex binding"/>
    <property type="evidence" value="ECO:0007669"/>
    <property type="project" value="Ensembl"/>
</dbReference>
<evidence type="ECO:0000313" key="12">
    <source>
        <dbReference type="Ensembl" id="ENSCAFP00040007702.1"/>
    </source>
</evidence>